<keyword evidence="26" id="KW-1185">Reference proteome</keyword>
<dbReference type="InterPro" id="IPR003599">
    <property type="entry name" value="Ig_sub"/>
</dbReference>
<dbReference type="PROSITE" id="PS50092">
    <property type="entry name" value="TSP1"/>
    <property type="match status" value="10"/>
</dbReference>
<evidence type="ECO:0000256" key="22">
    <source>
        <dbReference type="SAM" id="MobiDB-lite"/>
    </source>
</evidence>
<dbReference type="FunFam" id="2.20.100.10:FF:000076">
    <property type="entry name" value="ADAMTS-like protein 3"/>
    <property type="match status" value="1"/>
</dbReference>
<keyword evidence="13 21" id="KW-1015">Disulfide bond</keyword>
<evidence type="ECO:0000256" key="19">
    <source>
        <dbReference type="ARBA" id="ARBA00080041"/>
    </source>
</evidence>
<dbReference type="FunFam" id="3.90.1430.10:FF:000002">
    <property type="entry name" value="Elongation factor like GTPase 1"/>
    <property type="match status" value="1"/>
</dbReference>
<dbReference type="EMBL" id="JAATJV010370899">
    <property type="protein sequence ID" value="MBZ3880056.1"/>
    <property type="molecule type" value="Genomic_DNA"/>
</dbReference>
<feature type="disulfide bond" evidence="21">
    <location>
        <begin position="68"/>
        <end position="100"/>
    </location>
</feature>
<reference evidence="25" key="1">
    <citation type="submission" date="2020-03" db="EMBL/GenBank/DDBJ databases">
        <title>Studies in the Genomics of Life Span.</title>
        <authorList>
            <person name="Glass D."/>
        </authorList>
    </citation>
    <scope>NUCLEOTIDE SEQUENCE</scope>
    <source>
        <strain evidence="25">SUZIE</strain>
        <tissue evidence="25">Muscle</tissue>
    </source>
</reference>
<feature type="compositionally biased region" description="Polar residues" evidence="22">
    <location>
        <begin position="2015"/>
        <end position="2025"/>
    </location>
</feature>
<evidence type="ECO:0000256" key="11">
    <source>
        <dbReference type="ARBA" id="ARBA00022990"/>
    </source>
</evidence>
<keyword evidence="8" id="KW-0251">Elongation factor</keyword>
<dbReference type="SUPFAM" id="SSF52540">
    <property type="entry name" value="P-loop containing nucleoside triphosphate hydrolases"/>
    <property type="match status" value="1"/>
</dbReference>
<evidence type="ECO:0000313" key="25">
    <source>
        <dbReference type="EMBL" id="MBZ3880056.1"/>
    </source>
</evidence>
<dbReference type="Gene3D" id="2.40.30.10">
    <property type="entry name" value="Translation factors"/>
    <property type="match status" value="1"/>
</dbReference>
<dbReference type="InterPro" id="IPR020568">
    <property type="entry name" value="Ribosomal_Su5_D2-typ_SF"/>
</dbReference>
<keyword evidence="3" id="KW-0964">Secreted</keyword>
<dbReference type="Gene3D" id="3.90.1430.10">
    <property type="entry name" value="Yeast translation eEF2 (G' domain)"/>
    <property type="match status" value="1"/>
</dbReference>
<feature type="region of interest" description="Disordered" evidence="22">
    <location>
        <begin position="1978"/>
        <end position="2048"/>
    </location>
</feature>
<organism evidence="25 26">
    <name type="scientific">Sciurus carolinensis</name>
    <name type="common">Eastern gray squirrel</name>
    <dbReference type="NCBI Taxonomy" id="30640"/>
    <lineage>
        <taxon>Eukaryota</taxon>
        <taxon>Metazoa</taxon>
        <taxon>Chordata</taxon>
        <taxon>Craniata</taxon>
        <taxon>Vertebrata</taxon>
        <taxon>Euteleostomi</taxon>
        <taxon>Mammalia</taxon>
        <taxon>Eutheria</taxon>
        <taxon>Euarchontoglires</taxon>
        <taxon>Glires</taxon>
        <taxon>Rodentia</taxon>
        <taxon>Sciuromorpha</taxon>
        <taxon>Sciuridae</taxon>
        <taxon>Sciurinae</taxon>
        <taxon>Sciurini</taxon>
        <taxon>Sciurus</taxon>
    </lineage>
</organism>
<dbReference type="SMART" id="SM00408">
    <property type="entry name" value="IGc2"/>
    <property type="match status" value="3"/>
</dbReference>
<dbReference type="Pfam" id="PF25118">
    <property type="entry name" value="EFL1"/>
    <property type="match status" value="1"/>
</dbReference>
<dbReference type="Gene3D" id="3.30.230.10">
    <property type="match status" value="1"/>
</dbReference>
<dbReference type="CDD" id="cd04096">
    <property type="entry name" value="eEF2_snRNP_like_C"/>
    <property type="match status" value="1"/>
</dbReference>
<dbReference type="Gene3D" id="3.30.70.240">
    <property type="match status" value="1"/>
</dbReference>
<dbReference type="GO" id="GO:0003746">
    <property type="term" value="F:translation elongation factor activity"/>
    <property type="evidence" value="ECO:0007669"/>
    <property type="project" value="UniProtKB-KW"/>
</dbReference>
<dbReference type="FunFam" id="3.40.50.300:FF:000732">
    <property type="entry name" value="Elongation factor like GTPase 1"/>
    <property type="match status" value="1"/>
</dbReference>
<dbReference type="Pfam" id="PF00679">
    <property type="entry name" value="EFG_C"/>
    <property type="match status" value="1"/>
</dbReference>
<dbReference type="Pfam" id="PF00009">
    <property type="entry name" value="GTP_EFTU"/>
    <property type="match status" value="1"/>
</dbReference>
<dbReference type="InterPro" id="IPR056752">
    <property type="entry name" value="EFL1"/>
</dbReference>
<evidence type="ECO:0000256" key="12">
    <source>
        <dbReference type="ARBA" id="ARBA00023134"/>
    </source>
</evidence>
<name>A0AA41MXP6_SCICA</name>
<feature type="disulfide bond" evidence="21">
    <location>
        <begin position="64"/>
        <end position="95"/>
    </location>
</feature>
<feature type="non-terminal residue" evidence="25">
    <location>
        <position position="1"/>
    </location>
</feature>
<feature type="region of interest" description="Disordered" evidence="22">
    <location>
        <begin position="2453"/>
        <end position="2487"/>
    </location>
</feature>
<dbReference type="GO" id="GO:1990904">
    <property type="term" value="C:ribonucleoprotein complex"/>
    <property type="evidence" value="ECO:0007669"/>
    <property type="project" value="TreeGrafter"/>
</dbReference>
<dbReference type="InterPro" id="IPR035647">
    <property type="entry name" value="EFG_III/V"/>
</dbReference>
<dbReference type="Pfam" id="PF14492">
    <property type="entry name" value="EFG_III"/>
    <property type="match status" value="1"/>
</dbReference>
<evidence type="ECO:0000256" key="4">
    <source>
        <dbReference type="ARBA" id="ARBA00022530"/>
    </source>
</evidence>
<dbReference type="InterPro" id="IPR014721">
    <property type="entry name" value="Ribsml_uS5_D2-typ_fold_subgr"/>
</dbReference>
<dbReference type="PRINTS" id="PR01857">
    <property type="entry name" value="ADAMTSFAMILY"/>
</dbReference>
<dbReference type="Pfam" id="PF00090">
    <property type="entry name" value="TSP_1"/>
    <property type="match status" value="1"/>
</dbReference>
<dbReference type="PROSITE" id="PS51722">
    <property type="entry name" value="G_TR_2"/>
    <property type="match status" value="1"/>
</dbReference>
<evidence type="ECO:0000256" key="16">
    <source>
        <dbReference type="ARBA" id="ARBA00054932"/>
    </source>
</evidence>
<feature type="domain" description="Ig-like" evidence="23">
    <location>
        <begin position="1146"/>
        <end position="1240"/>
    </location>
</feature>
<dbReference type="SMART" id="SM00409">
    <property type="entry name" value="IG"/>
    <property type="match status" value="3"/>
</dbReference>
<dbReference type="InterPro" id="IPR000640">
    <property type="entry name" value="EFG_V-like"/>
</dbReference>
<dbReference type="FunFam" id="3.30.70.870:FF:000002">
    <property type="entry name" value="Translation elongation factor 2"/>
    <property type="match status" value="1"/>
</dbReference>
<dbReference type="CDD" id="cd01681">
    <property type="entry name" value="aeEF2_snRNP_like_IV"/>
    <property type="match status" value="1"/>
</dbReference>
<dbReference type="FunFam" id="3.30.230.10:FF:000044">
    <property type="entry name" value="elongation factor-like GTPase 1 isoform X1"/>
    <property type="match status" value="1"/>
</dbReference>
<dbReference type="SMART" id="SM00838">
    <property type="entry name" value="EFG_C"/>
    <property type="match status" value="1"/>
</dbReference>
<evidence type="ECO:0000256" key="1">
    <source>
        <dbReference type="ARBA" id="ARBA00004498"/>
    </source>
</evidence>
<dbReference type="FunFam" id="2.20.100.10:FF:000009">
    <property type="entry name" value="ADAMTS-like protein 3 isoform A"/>
    <property type="match status" value="1"/>
</dbReference>
<evidence type="ECO:0000313" key="26">
    <source>
        <dbReference type="Proteomes" id="UP001166674"/>
    </source>
</evidence>
<dbReference type="InterPro" id="IPR027417">
    <property type="entry name" value="P-loop_NTPase"/>
</dbReference>
<keyword evidence="7" id="KW-0547">Nucleotide-binding</keyword>
<dbReference type="Pfam" id="PF19030">
    <property type="entry name" value="TSP1_ADAMTS"/>
    <property type="match status" value="11"/>
</dbReference>
<dbReference type="SUPFAM" id="SSF54980">
    <property type="entry name" value="EF-G C-terminal domain-like"/>
    <property type="match status" value="2"/>
</dbReference>
<dbReference type="PANTHER" id="PTHR42908">
    <property type="entry name" value="TRANSLATION ELONGATION FACTOR-RELATED"/>
    <property type="match status" value="1"/>
</dbReference>
<dbReference type="Gene3D" id="2.60.120.830">
    <property type="match status" value="1"/>
</dbReference>
<feature type="domain" description="Tr-type G" evidence="24">
    <location>
        <begin position="1566"/>
        <end position="1821"/>
    </location>
</feature>
<dbReference type="FunFam" id="2.40.30.10:FF:000066">
    <property type="entry name" value="Elongation factor Tu GTP-binding domain-containing protein 1"/>
    <property type="match status" value="1"/>
</dbReference>
<keyword evidence="5" id="KW-0732">Signal</keyword>
<evidence type="ECO:0000256" key="21">
    <source>
        <dbReference type="PIRSR" id="PIRSR613273-3"/>
    </source>
</evidence>
<comment type="subcellular location">
    <subcellularLocation>
        <location evidence="1">Secreted</location>
        <location evidence="1">Extracellular space</location>
        <location evidence="1">Extracellular matrix</location>
    </subcellularLocation>
</comment>
<accession>A0AA41MXP6</accession>
<evidence type="ECO:0000256" key="15">
    <source>
        <dbReference type="ARBA" id="ARBA00049117"/>
    </source>
</evidence>
<evidence type="ECO:0000256" key="7">
    <source>
        <dbReference type="ARBA" id="ARBA00022741"/>
    </source>
</evidence>
<dbReference type="Pfam" id="PF07679">
    <property type="entry name" value="I-set"/>
    <property type="match status" value="3"/>
</dbReference>
<keyword evidence="2" id="KW-0690">Ribosome biogenesis</keyword>
<feature type="disulfide bond" evidence="21">
    <location>
        <begin position="79"/>
        <end position="85"/>
    </location>
</feature>
<feature type="compositionally biased region" description="Basic and acidic residues" evidence="22">
    <location>
        <begin position="2453"/>
        <end position="2481"/>
    </location>
</feature>
<dbReference type="PROSITE" id="PS50835">
    <property type="entry name" value="IG_LIKE"/>
    <property type="match status" value="3"/>
</dbReference>
<evidence type="ECO:0000256" key="10">
    <source>
        <dbReference type="ARBA" id="ARBA00022917"/>
    </source>
</evidence>
<dbReference type="GO" id="GO:0043022">
    <property type="term" value="F:ribosome binding"/>
    <property type="evidence" value="ECO:0007669"/>
    <property type="project" value="TreeGrafter"/>
</dbReference>
<keyword evidence="10" id="KW-0648">Protein biosynthesis</keyword>
<dbReference type="SUPFAM" id="SSF82895">
    <property type="entry name" value="TSP-1 type 1 repeat"/>
    <property type="match status" value="12"/>
</dbReference>
<evidence type="ECO:0000256" key="5">
    <source>
        <dbReference type="ARBA" id="ARBA00022729"/>
    </source>
</evidence>
<dbReference type="SUPFAM" id="SSF50447">
    <property type="entry name" value="Translation proteins"/>
    <property type="match status" value="1"/>
</dbReference>
<dbReference type="InterPro" id="IPR007110">
    <property type="entry name" value="Ig-like_dom"/>
</dbReference>
<evidence type="ECO:0000256" key="20">
    <source>
        <dbReference type="ARBA" id="ARBA00081809"/>
    </source>
</evidence>
<dbReference type="InterPro" id="IPR003598">
    <property type="entry name" value="Ig_sub2"/>
</dbReference>
<dbReference type="InterPro" id="IPR013783">
    <property type="entry name" value="Ig-like_fold"/>
</dbReference>
<dbReference type="InterPro" id="IPR000795">
    <property type="entry name" value="T_Tr_GTP-bd_dom"/>
</dbReference>
<keyword evidence="6" id="KW-0677">Repeat</keyword>
<protein>
    <recommendedName>
        <fullName evidence="17">Elongation factor-like GTPase 1</fullName>
    </recommendedName>
    <alternativeName>
        <fullName evidence="18">Elongation factor Tu GTP-binding domain-containing protein 1</fullName>
    </alternativeName>
    <alternativeName>
        <fullName evidence="20">Elongation factor-like 1</fullName>
    </alternativeName>
    <alternativeName>
        <fullName evidence="19">Protein FAM42A</fullName>
    </alternativeName>
</protein>
<dbReference type="InterPro" id="IPR036179">
    <property type="entry name" value="Ig-like_dom_sf"/>
</dbReference>
<dbReference type="FunFam" id="3.30.70.240:FF:000006">
    <property type="entry name" value="Elongation factor like GTPase 1"/>
    <property type="match status" value="1"/>
</dbReference>
<keyword evidence="12" id="KW-0342">GTP-binding</keyword>
<comment type="function">
    <text evidence="16">GTPase involved in the biogenesis of the 60S ribosomal subunit and translational activation of ribosomes. Together with SBDS, triggers the GTP-dependent release of EIF6 from 60S pre-ribosomes in the cytoplasm, thereby activating ribosomes for translation competence by allowing 80S ribosome assembly and facilitating EIF6 recycling to the nucleus, where it is required for 60S rRNA processing and nuclear export.</text>
</comment>
<dbReference type="SUPFAM" id="SSF48726">
    <property type="entry name" value="Immunoglobulin"/>
    <property type="match status" value="3"/>
</dbReference>
<dbReference type="Gene3D" id="2.20.100.10">
    <property type="entry name" value="Thrombospondin type-1 (TSP1) repeat"/>
    <property type="match status" value="12"/>
</dbReference>
<comment type="catalytic activity">
    <reaction evidence="15">
        <text>GTP + H2O = GDP + phosphate + H(+)</text>
        <dbReference type="Rhea" id="RHEA:19669"/>
        <dbReference type="ChEBI" id="CHEBI:15377"/>
        <dbReference type="ChEBI" id="CHEBI:15378"/>
        <dbReference type="ChEBI" id="CHEBI:37565"/>
        <dbReference type="ChEBI" id="CHEBI:43474"/>
        <dbReference type="ChEBI" id="CHEBI:58189"/>
    </reaction>
    <physiologicalReaction direction="left-to-right" evidence="15">
        <dbReference type="Rhea" id="RHEA:19670"/>
    </physiologicalReaction>
</comment>
<evidence type="ECO:0000256" key="3">
    <source>
        <dbReference type="ARBA" id="ARBA00022525"/>
    </source>
</evidence>
<dbReference type="SMART" id="SM00209">
    <property type="entry name" value="TSP1"/>
    <property type="match status" value="12"/>
</dbReference>
<dbReference type="GO" id="GO:0005525">
    <property type="term" value="F:GTP binding"/>
    <property type="evidence" value="ECO:0007669"/>
    <property type="project" value="UniProtKB-KW"/>
</dbReference>
<dbReference type="GO" id="GO:0030198">
    <property type="term" value="P:extracellular matrix organization"/>
    <property type="evidence" value="ECO:0007669"/>
    <property type="project" value="InterPro"/>
</dbReference>
<dbReference type="FunFam" id="2.20.100.10:FF:000025">
    <property type="entry name" value="ADAMTS like 1"/>
    <property type="match status" value="1"/>
</dbReference>
<evidence type="ECO:0000259" key="23">
    <source>
        <dbReference type="PROSITE" id="PS50835"/>
    </source>
</evidence>
<dbReference type="Proteomes" id="UP001166674">
    <property type="component" value="Unassembled WGS sequence"/>
</dbReference>
<dbReference type="GO" id="GO:0005829">
    <property type="term" value="C:cytosol"/>
    <property type="evidence" value="ECO:0007669"/>
    <property type="project" value="TreeGrafter"/>
</dbReference>
<dbReference type="GO" id="GO:0042256">
    <property type="term" value="P:cytosolic ribosome assembly"/>
    <property type="evidence" value="ECO:0007669"/>
    <property type="project" value="TreeGrafter"/>
</dbReference>
<dbReference type="FunFam" id="2.20.100.10:FF:000005">
    <property type="entry name" value="ADAM metallopeptidase with thrombospondin type 1 motif 9"/>
    <property type="match status" value="3"/>
</dbReference>
<dbReference type="CDD" id="cd16268">
    <property type="entry name" value="EF2_II"/>
    <property type="match status" value="1"/>
</dbReference>
<dbReference type="Pfam" id="PF19236">
    <property type="entry name" value="ADAMTS_CR_3"/>
    <property type="match status" value="1"/>
</dbReference>
<keyword evidence="9" id="KW-0378">Hydrolase</keyword>
<evidence type="ECO:0000256" key="8">
    <source>
        <dbReference type="ARBA" id="ARBA00022768"/>
    </source>
</evidence>
<dbReference type="InterPro" id="IPR036383">
    <property type="entry name" value="TSP1_rpt_sf"/>
</dbReference>
<dbReference type="CDD" id="cd01885">
    <property type="entry name" value="EF2"/>
    <property type="match status" value="1"/>
</dbReference>
<dbReference type="InterPro" id="IPR045371">
    <property type="entry name" value="ADAMTS_CR_3"/>
</dbReference>
<evidence type="ECO:0000256" key="14">
    <source>
        <dbReference type="ARBA" id="ARBA00023180"/>
    </source>
</evidence>
<gene>
    <name evidence="25" type="ORF">SUZIE_156010</name>
</gene>
<feature type="domain" description="Ig-like" evidence="23">
    <location>
        <begin position="857"/>
        <end position="955"/>
    </location>
</feature>
<evidence type="ECO:0000256" key="2">
    <source>
        <dbReference type="ARBA" id="ARBA00022517"/>
    </source>
</evidence>
<dbReference type="PANTHER" id="PTHR42908:SF3">
    <property type="entry name" value="ELONGATION FACTOR-LIKE GTPASE 1"/>
    <property type="match status" value="1"/>
</dbReference>
<keyword evidence="11" id="KW-0007">Acetylation</keyword>
<keyword evidence="4" id="KW-0272">Extracellular matrix</keyword>
<proteinExistence type="predicted"/>
<evidence type="ECO:0000256" key="18">
    <source>
        <dbReference type="ARBA" id="ARBA00077934"/>
    </source>
</evidence>
<dbReference type="FunFam" id="2.20.100.10:FF:000011">
    <property type="entry name" value="A disintegrin and metalloproteinase with thrombospondin motifs 3"/>
    <property type="match status" value="1"/>
</dbReference>
<dbReference type="InterPro" id="IPR009000">
    <property type="entry name" value="Transl_B-barrel_sf"/>
</dbReference>
<keyword evidence="14" id="KW-0325">Glycoprotein</keyword>
<dbReference type="Gene3D" id="3.40.50.300">
    <property type="entry name" value="P-loop containing nucleotide triphosphate hydrolases"/>
    <property type="match status" value="1"/>
</dbReference>
<dbReference type="FunFam" id="2.60.40.10:FF:000487">
    <property type="entry name" value="ADAMTS-like 3 isoform 1"/>
    <property type="match status" value="1"/>
</dbReference>
<dbReference type="Gene3D" id="2.60.40.10">
    <property type="entry name" value="Immunoglobulins"/>
    <property type="match status" value="3"/>
</dbReference>
<feature type="compositionally biased region" description="Polar residues" evidence="22">
    <location>
        <begin position="2036"/>
        <end position="2048"/>
    </location>
</feature>
<evidence type="ECO:0000256" key="6">
    <source>
        <dbReference type="ARBA" id="ARBA00022737"/>
    </source>
</evidence>
<dbReference type="GO" id="GO:0003924">
    <property type="term" value="F:GTPase activity"/>
    <property type="evidence" value="ECO:0007669"/>
    <property type="project" value="InterPro"/>
</dbReference>
<comment type="caution">
    <text evidence="25">The sequence shown here is derived from an EMBL/GenBank/DDBJ whole genome shotgun (WGS) entry which is preliminary data.</text>
</comment>
<feature type="domain" description="Ig-like" evidence="23">
    <location>
        <begin position="1245"/>
        <end position="1339"/>
    </location>
</feature>
<evidence type="ECO:0000256" key="13">
    <source>
        <dbReference type="ARBA" id="ARBA00023157"/>
    </source>
</evidence>
<feature type="compositionally biased region" description="Basic and acidic residues" evidence="22">
    <location>
        <begin position="1987"/>
        <end position="2001"/>
    </location>
</feature>
<dbReference type="CDD" id="cd00096">
    <property type="entry name" value="Ig"/>
    <property type="match status" value="2"/>
</dbReference>
<dbReference type="InterPro" id="IPR013273">
    <property type="entry name" value="ADAMTS/ADAMTS-like"/>
</dbReference>
<evidence type="ECO:0000256" key="17">
    <source>
        <dbReference type="ARBA" id="ARBA00069559"/>
    </source>
</evidence>
<dbReference type="NCBIfam" id="TIGR00231">
    <property type="entry name" value="small_GTP"/>
    <property type="match status" value="1"/>
</dbReference>
<sequence length="2677" mass="298512">TTAEKSPGAYFLPEFALSPQGSFLEDTTGEQFLTYRYDDQTSRNARSDEDKDGNWDAWGDWSDCSRTCGGGASYSLRRCLTGRNCEGQNIRYKTCSNHDCPADAEDFRAQQCSAYNDVQYQGHHYEWLPQYNDPSAPCALKCHARGQNLVVELAPKVLDGTRCNADSLDMCISGICQAVGCDRQLGSDAKEDNCGVCAGDGSTCRLVRGQSKSHVSPEKREENVIAVPLGSRSVRITVKGPAHLFIESKTLQGSKGEHSFNSPGVFVVENTTVEFQKGSERQTFKIPGPLMADFIFKTRYTVAKDSVVQFFFYQPISHQWRQTDFFPCTVTCGGGYQLNSAECMDIRLKRVVPDHYCHYYPENVKPKPKLKECSMDPCPSSWEHNPWTACSVSCGGGIQRRSFVCVEESMHAEILQVEEWKCMYAPKPKVMQTCNLFDCPKWIAMEWSQCTVTCGRGLRYRVVLCINHRGQHVGGCNPQLKLHIKEECVIPIPCYKPKEKSPVEAKLPWLKQAQELEETRIATEEPTFIPDPWSACSTTCGPGVQVREVKCRVLLTFTQTETELPEDECEGPKLPTERPCLIEACDESPASRELDISLQEKDSEMTYDWEYAGFTPCTATCLGGHQEAIAVCLHIQTQQTVNDSLCDMVHRPPAMSQACNTEPCPPRWHMGSWGPCSATCGVGIQTREVYCLHPEESPAPAEECRDEKPHALQACNQFDCPPGWHIEEWQQCSRTCGGGTQNRRVTCRQLLTDGSFLNLSDELCQGPKASSHKSCARIDCPPHLATGDWSKCSVTCGVGLQRRKQMCQRLTARGRRVPLSEVLCRDIPGLPLVRSCQMPACRKVKPKTKIKIGEQGPQILSVQRVYIQTREEKRINLTVGNRAYLLPNTSVIIKCPVRRFQKSLIQWEKDGRCLQNSKRLGITKSGSLKIHSLAAPDIGVYRCVAGSAQETAVLKLIGTDNRLIAHPALREHVREHPGTDRNEAHSLGTAWHKMQQMWNNKNELYLPDDQINSQPFLRALLGHCSNSAGNTNSWEFKSKQFEAAVKQGAYSMDTAQFDELIRNMSQLLETREVSDDLASQVIYQLVAELAKAQPAHIPWRGIQEEVPPAAQLRGTTGSVPQRSKVKNSGRLTFKPKGPVLKRQSQPPLVSFNKTINARIGNTVYITKRTEVINILCELLTPSEATYTWTKDGALLQPSAKIILDETGRIQIKNPTRKEQGIYECSVANHLGSDVESSSVLYAEAPVILSVERNITKPEHNHLSIVVGSIVEAALQANVTIRCPVKGVPQPNVTWLKRGGSLSDNISLLFNGSLLLQNVSLENEGTYVCTATNALGKAVSTSVLHLLEPFWELGNWTHCSASCGHLGSRIQRPQCMMANGQKVSEALCDHLQKPLAGFQPCNIQDCPARWFTSVWSECSTSCGEGFHSRQVICKRTKANGTVQTVSPRACAPKDRPLGRKPCQGHPCVQRVIEPGSQCPGRCMGRAVRMLQHHTACGHNSFDSDCDDRRPAFRRNCTSGACNVCWRIGPWKPCTAACGKGFQSRKVDCVHTRSCKPVAERHCVQNKKPASWRHCLGPSCNRKTTLADCLISSNGIISSRLAGKLRYMDSREDEQIRGITMKSSAISLHYAKGSEEYLINLIDSPGHVDFSSEVSTAVRICDGCIIVVDAVEGVCPQTQAVLRQAWLENIRPVLVINKIDRLIVELKFTPQEAYSHLKNILEQINALTGTLFTSKVLEERAERETESQVNPNSEQGEQVYDWSTGLEDTDDSHLYFSPEQGNVVFTSAIDGWGFGIEHFAKIYSKKIGIKKEVLLKTLWGDYYINMKAKKIMKVDQAKGKKPLFVQLILENIWSLYDAVLKKDKEKIDKIVTSLGLKIGAREARHSDPKVQINAICSQWLPISHAVLAMVCQKLPSPLDITAERVEKLMCTGSQTFDSLPPETQALKAAFMKCGSEDTAPVIIFVSKMFAIDAKALPQNKPRPLTQEEITQRRERARQRHAEKLAAAQGQAPLEPTQDGNALETSPQGEEPRGDEQQVESMATNPVSQEGSNQESFIAFARVFSGVARRGEKIFVLGPKYSPIEFLQRVPLGFSAPPDDLPPVPHMACCTLENLYLLMGRELEDLEEVPPGNVLGIGGLQDFVLKSATLCSLPSCPPFIPLNFEATPIVRVAVEPKHPSEMPQLVKGMKLLNQADPCVQILIQETGEHVLVTAGEVHLQRCLDDLKERFAKIHISVSEPIIPFRETITKPPKVDMVNEEIGKQQKVAVIHQTKEDQSKIPEGIQVDSDGLITMTTPNKLATLSVRAVPLPEEVTQILEENSDLIRSMEHLTSSLNEGKNTQMIHQKTQEKIWEFKGKLEQHLTGRKWRNTVDQIWSFGPRKCGPNILVNKSENFQNSVWTGPAGRASKEVSRYRDLGNSIVSGFQLATLSGPMCEEPLMGVCFILEKWDVSKLEEQGASDKHNQEQSDLEGQRQEEDKTHPGGEENQEVQGVCLEPFEKRISQKGDCSVPDCYGPFSGQLIATMKEACRYSLQVKPQRLMAAMYTCDIMATSDVLGRVYAVLSKREGRVLQEEMKEGTDMFIIKAVLPVAESFGFADEIRKRTSGLASPQLVFSHWEVIPSDPFWVPTTEEEYLHFGEKADSENQARKYMNAVRKRKGLYVEEKIVEHAEKQRTLSKNK</sequence>
<dbReference type="CDD" id="cd16261">
    <property type="entry name" value="EF2_snRNP_III"/>
    <property type="match status" value="1"/>
</dbReference>
<dbReference type="FunFam" id="2.60.120.830:FF:000002">
    <property type="entry name" value="ADAMTS like 1"/>
    <property type="match status" value="1"/>
</dbReference>
<evidence type="ECO:0000256" key="9">
    <source>
        <dbReference type="ARBA" id="ARBA00022801"/>
    </source>
</evidence>
<dbReference type="InterPro" id="IPR013098">
    <property type="entry name" value="Ig_I-set"/>
</dbReference>
<dbReference type="Gene3D" id="3.30.70.870">
    <property type="entry name" value="Elongation Factor G (Translational Gtpase), domain 3"/>
    <property type="match status" value="1"/>
</dbReference>
<dbReference type="InterPro" id="IPR041095">
    <property type="entry name" value="EFG_II"/>
</dbReference>
<dbReference type="SUPFAM" id="SSF54211">
    <property type="entry name" value="Ribosomal protein S5 domain 2-like"/>
    <property type="match status" value="1"/>
</dbReference>
<dbReference type="InterPro" id="IPR000884">
    <property type="entry name" value="TSP1_rpt"/>
</dbReference>
<evidence type="ECO:0000259" key="24">
    <source>
        <dbReference type="PROSITE" id="PS51722"/>
    </source>
</evidence>
<dbReference type="InterPro" id="IPR005225">
    <property type="entry name" value="Small_GTP-bd"/>
</dbReference>